<evidence type="ECO:0000256" key="2">
    <source>
        <dbReference type="SAM" id="Phobius"/>
    </source>
</evidence>
<feature type="non-terminal residue" evidence="3">
    <location>
        <position position="83"/>
    </location>
</feature>
<protein>
    <submittedName>
        <fullName evidence="3">Uncharacterized protein</fullName>
    </submittedName>
</protein>
<organism evidence="3 4">
    <name type="scientific">Lunasporangiospora selenospora</name>
    <dbReference type="NCBI Taxonomy" id="979761"/>
    <lineage>
        <taxon>Eukaryota</taxon>
        <taxon>Fungi</taxon>
        <taxon>Fungi incertae sedis</taxon>
        <taxon>Mucoromycota</taxon>
        <taxon>Mortierellomycotina</taxon>
        <taxon>Mortierellomycetes</taxon>
        <taxon>Mortierellales</taxon>
        <taxon>Mortierellaceae</taxon>
        <taxon>Lunasporangiospora</taxon>
    </lineage>
</organism>
<evidence type="ECO:0000313" key="4">
    <source>
        <dbReference type="Proteomes" id="UP000780801"/>
    </source>
</evidence>
<proteinExistence type="predicted"/>
<dbReference type="AlphaFoldDB" id="A0A9P6G0I4"/>
<dbReference type="EMBL" id="JAABOA010000320">
    <property type="protein sequence ID" value="KAF9584824.1"/>
    <property type="molecule type" value="Genomic_DNA"/>
</dbReference>
<feature type="region of interest" description="Disordered" evidence="1">
    <location>
        <begin position="1"/>
        <end position="29"/>
    </location>
</feature>
<keyword evidence="2" id="KW-0472">Membrane</keyword>
<evidence type="ECO:0000313" key="3">
    <source>
        <dbReference type="EMBL" id="KAF9584824.1"/>
    </source>
</evidence>
<keyword evidence="4" id="KW-1185">Reference proteome</keyword>
<keyword evidence="2" id="KW-1133">Transmembrane helix</keyword>
<gene>
    <name evidence="3" type="ORF">BGW38_005051</name>
</gene>
<comment type="caution">
    <text evidence="3">The sequence shown here is derived from an EMBL/GenBank/DDBJ whole genome shotgun (WGS) entry which is preliminary data.</text>
</comment>
<feature type="compositionally biased region" description="Low complexity" evidence="1">
    <location>
        <begin position="11"/>
        <end position="20"/>
    </location>
</feature>
<name>A0A9P6G0I4_9FUNG</name>
<reference evidence="3" key="1">
    <citation type="journal article" date="2020" name="Fungal Divers.">
        <title>Resolving the Mortierellaceae phylogeny through synthesis of multi-gene phylogenetics and phylogenomics.</title>
        <authorList>
            <person name="Vandepol N."/>
            <person name="Liber J."/>
            <person name="Desiro A."/>
            <person name="Na H."/>
            <person name="Kennedy M."/>
            <person name="Barry K."/>
            <person name="Grigoriev I.V."/>
            <person name="Miller A.N."/>
            <person name="O'Donnell K."/>
            <person name="Stajich J.E."/>
            <person name="Bonito G."/>
        </authorList>
    </citation>
    <scope>NUCLEOTIDE SEQUENCE</scope>
    <source>
        <strain evidence="3">KOD1015</strain>
    </source>
</reference>
<evidence type="ECO:0000256" key="1">
    <source>
        <dbReference type="SAM" id="MobiDB-lite"/>
    </source>
</evidence>
<dbReference type="Proteomes" id="UP000780801">
    <property type="component" value="Unassembled WGS sequence"/>
</dbReference>
<keyword evidence="2" id="KW-0812">Transmembrane</keyword>
<feature type="transmembrane region" description="Helical" evidence="2">
    <location>
        <begin position="53"/>
        <end position="72"/>
    </location>
</feature>
<sequence length="83" mass="9250">MHDNTPPQNPPTHTVHVITPPQNPPTSPPPYTTYTVSNTEISRLNEIKCCCCMTLRGGVILMTFFAIVMTALESREIISRSSY</sequence>
<accession>A0A9P6G0I4</accession>